<protein>
    <submittedName>
        <fullName evidence="2">Uncharacterized protein</fullName>
    </submittedName>
</protein>
<dbReference type="EMBL" id="ML220144">
    <property type="protein sequence ID" value="TGZ78205.1"/>
    <property type="molecule type" value="Genomic_DNA"/>
</dbReference>
<evidence type="ECO:0000313" key="3">
    <source>
        <dbReference type="Proteomes" id="UP000298138"/>
    </source>
</evidence>
<feature type="region of interest" description="Disordered" evidence="1">
    <location>
        <begin position="76"/>
        <end position="95"/>
    </location>
</feature>
<gene>
    <name evidence="2" type="ORF">EX30DRAFT_366144</name>
</gene>
<sequence length="162" mass="17900">MSYFCLDSQSNITRGVGGVEASKFIFVPGDTKCFTSVRYLTVLAALSNCPPTDSCFKRLRTWATENATQLLVDQQLSTSSVHQPNEHDVSTTSSVYGFSSAPTGKKKLVDRQTPPSYKLDKAPHLTSSTDYQQWRDTAELIFSSFGLTQPIDSDLPRPEPIV</sequence>
<feature type="region of interest" description="Disordered" evidence="1">
    <location>
        <begin position="103"/>
        <end position="124"/>
    </location>
</feature>
<keyword evidence="3" id="KW-1185">Reference proteome</keyword>
<accession>A0A4S2MMM3</accession>
<dbReference type="InParanoid" id="A0A4S2MMM3"/>
<name>A0A4S2MMM3_9PEZI</name>
<dbReference type="AlphaFoldDB" id="A0A4S2MMM3"/>
<reference evidence="2 3" key="1">
    <citation type="submission" date="2019-04" db="EMBL/GenBank/DDBJ databases">
        <title>Comparative genomics and transcriptomics to analyze fruiting body development in filamentous ascomycetes.</title>
        <authorList>
            <consortium name="DOE Joint Genome Institute"/>
            <person name="Lutkenhaus R."/>
            <person name="Traeger S."/>
            <person name="Breuer J."/>
            <person name="Kuo A."/>
            <person name="Lipzen A."/>
            <person name="Pangilinan J."/>
            <person name="Dilworth D."/>
            <person name="Sandor L."/>
            <person name="Poggeler S."/>
            <person name="Barry K."/>
            <person name="Grigoriev I.V."/>
            <person name="Nowrousian M."/>
        </authorList>
    </citation>
    <scope>NUCLEOTIDE SEQUENCE [LARGE SCALE GENOMIC DNA]</scope>
    <source>
        <strain evidence="2 3">CBS 389.68</strain>
    </source>
</reference>
<dbReference type="Proteomes" id="UP000298138">
    <property type="component" value="Unassembled WGS sequence"/>
</dbReference>
<organism evidence="2 3">
    <name type="scientific">Ascodesmis nigricans</name>
    <dbReference type="NCBI Taxonomy" id="341454"/>
    <lineage>
        <taxon>Eukaryota</taxon>
        <taxon>Fungi</taxon>
        <taxon>Dikarya</taxon>
        <taxon>Ascomycota</taxon>
        <taxon>Pezizomycotina</taxon>
        <taxon>Pezizomycetes</taxon>
        <taxon>Pezizales</taxon>
        <taxon>Ascodesmidaceae</taxon>
        <taxon>Ascodesmis</taxon>
    </lineage>
</organism>
<evidence type="ECO:0000313" key="2">
    <source>
        <dbReference type="EMBL" id="TGZ78205.1"/>
    </source>
</evidence>
<evidence type="ECO:0000256" key="1">
    <source>
        <dbReference type="SAM" id="MobiDB-lite"/>
    </source>
</evidence>
<proteinExistence type="predicted"/>